<dbReference type="GO" id="GO:0000963">
    <property type="term" value="P:mitochondrial RNA processing"/>
    <property type="evidence" value="ECO:0007669"/>
    <property type="project" value="TreeGrafter"/>
</dbReference>
<dbReference type="GO" id="GO:0035770">
    <property type="term" value="C:ribonucleoprotein granule"/>
    <property type="evidence" value="ECO:0007669"/>
    <property type="project" value="TreeGrafter"/>
</dbReference>
<dbReference type="Proteomes" id="UP000316726">
    <property type="component" value="Chromosome 1"/>
</dbReference>
<dbReference type="AlphaFoldDB" id="A0A5B8MC67"/>
<evidence type="ECO:0000313" key="3">
    <source>
        <dbReference type="Proteomes" id="UP000316726"/>
    </source>
</evidence>
<gene>
    <name evidence="2" type="ORF">A3770_01p04470</name>
</gene>
<dbReference type="PANTHER" id="PTHR21228:SF40">
    <property type="entry name" value="LD45607P"/>
    <property type="match status" value="1"/>
</dbReference>
<dbReference type="EMBL" id="CP031034">
    <property type="protein sequence ID" value="QDZ17929.1"/>
    <property type="molecule type" value="Genomic_DNA"/>
</dbReference>
<dbReference type="GO" id="GO:0005759">
    <property type="term" value="C:mitochondrial matrix"/>
    <property type="evidence" value="ECO:0007669"/>
    <property type="project" value="TreeGrafter"/>
</dbReference>
<organism evidence="2 3">
    <name type="scientific">Chloropicon primus</name>
    <dbReference type="NCBI Taxonomy" id="1764295"/>
    <lineage>
        <taxon>Eukaryota</taxon>
        <taxon>Viridiplantae</taxon>
        <taxon>Chlorophyta</taxon>
        <taxon>Chloropicophyceae</taxon>
        <taxon>Chloropicales</taxon>
        <taxon>Chloropicaceae</taxon>
        <taxon>Chloropicon</taxon>
    </lineage>
</organism>
<dbReference type="GO" id="GO:0044528">
    <property type="term" value="P:regulation of mitochondrial mRNA stability"/>
    <property type="evidence" value="ECO:0007669"/>
    <property type="project" value="TreeGrafter"/>
</dbReference>
<dbReference type="PANTHER" id="PTHR21228">
    <property type="entry name" value="FAST LEU-RICH DOMAIN-CONTAINING"/>
    <property type="match status" value="1"/>
</dbReference>
<proteinExistence type="predicted"/>
<evidence type="ECO:0000256" key="1">
    <source>
        <dbReference type="SAM" id="MobiDB-lite"/>
    </source>
</evidence>
<dbReference type="InterPro" id="IPR050870">
    <property type="entry name" value="FAST_kinase"/>
</dbReference>
<evidence type="ECO:0000313" key="2">
    <source>
        <dbReference type="EMBL" id="QDZ17929.1"/>
    </source>
</evidence>
<dbReference type="GO" id="GO:0003723">
    <property type="term" value="F:RNA binding"/>
    <property type="evidence" value="ECO:0007669"/>
    <property type="project" value="TreeGrafter"/>
</dbReference>
<feature type="compositionally biased region" description="Gly residues" evidence="1">
    <location>
        <begin position="64"/>
        <end position="76"/>
    </location>
</feature>
<name>A0A5B8MC67_9CHLO</name>
<protein>
    <submittedName>
        <fullName evidence="2">Uncharacterized protein</fullName>
    </submittedName>
</protein>
<feature type="region of interest" description="Disordered" evidence="1">
    <location>
        <begin position="1"/>
        <end position="81"/>
    </location>
</feature>
<sequence length="435" mass="48059">MNATATSRLVERRTAGGLKQAPRATSSAPVFVRKAPKRLVVSTRATQPNAPRRVGREGERRRGPPGGGRGRGGGRLYGKNLQNGIKGAGSVEEILEMVAESEDFLDHIHTCTAMYKMAKLMQGERRSRGGQNGRDGESRALLEDPRFLILKKSIESQINKFDSWATANLLYSFALMRCNPGFSLLDLLTGHAVSLGSLLSTVDVSNAFWAFSQLKYKPHPDVLHNLWEVAVLNISVADIRSIAGLLESAVKTGHKPSKPSLVTISERILDSWDSVSAREAATVFISFVRLGFVPPPELLDAVDSKMQDNFGEFSNRDVAICLSAFRLAKHKPGERLLAVILRKVNTSFEDFKDRDIVQILYSLAKMNVDPGVKNLDRCANMMVCYPKTCTAEGSLRILEAYVNTGYEPAEEFIALVKQKNKKTNARSGQILRHKF</sequence>
<keyword evidence="3" id="KW-1185">Reference proteome</keyword>
<accession>A0A5B8MC67</accession>
<reference evidence="2 3" key="1">
    <citation type="submission" date="2018-07" db="EMBL/GenBank/DDBJ databases">
        <title>The complete nuclear genome of the prasinophyte Chloropicon primus (CCMP1205).</title>
        <authorList>
            <person name="Pombert J.-F."/>
            <person name="Otis C."/>
            <person name="Turmel M."/>
            <person name="Lemieux C."/>
        </authorList>
    </citation>
    <scope>NUCLEOTIDE SEQUENCE [LARGE SCALE GENOMIC DNA]</scope>
    <source>
        <strain evidence="2 3">CCMP1205</strain>
    </source>
</reference>